<dbReference type="InterPro" id="IPR011006">
    <property type="entry name" value="CheY-like_superfamily"/>
</dbReference>
<dbReference type="SUPFAM" id="SSF52172">
    <property type="entry name" value="CheY-like"/>
    <property type="match status" value="1"/>
</dbReference>
<keyword evidence="1" id="KW-0597">Phosphoprotein</keyword>
<evidence type="ECO:0000313" key="5">
    <source>
        <dbReference type="Proteomes" id="UP000306585"/>
    </source>
</evidence>
<proteinExistence type="predicted"/>
<dbReference type="InterPro" id="IPR014626">
    <property type="entry name" value="Sig_transdc_resp-reg_put"/>
</dbReference>
<dbReference type="PROSITE" id="PS50110">
    <property type="entry name" value="RESPONSE_REGULATORY"/>
    <property type="match status" value="1"/>
</dbReference>
<organism evidence="4 5">
    <name type="scientific">Mariprofundus erugo</name>
    <dbReference type="NCBI Taxonomy" id="2528639"/>
    <lineage>
        <taxon>Bacteria</taxon>
        <taxon>Pseudomonadati</taxon>
        <taxon>Pseudomonadota</taxon>
        <taxon>Candidatius Mariprofundia</taxon>
        <taxon>Mariprofundales</taxon>
        <taxon>Mariprofundaceae</taxon>
        <taxon>Mariprofundus</taxon>
    </lineage>
</organism>
<dbReference type="EMBL" id="VBRY01000009">
    <property type="protein sequence ID" value="TLS66480.1"/>
    <property type="molecule type" value="Genomic_DNA"/>
</dbReference>
<name>A0A5R9GJU7_9PROT</name>
<evidence type="ECO:0000256" key="1">
    <source>
        <dbReference type="PROSITE-ProRule" id="PRU00169"/>
    </source>
</evidence>
<comment type="caution">
    <text evidence="4">The sequence shown here is derived from an EMBL/GenBank/DDBJ whole genome shotgun (WGS) entry which is preliminary data.</text>
</comment>
<reference evidence="4 5" key="1">
    <citation type="journal article" date="2019" name="Appl. Environ. Microbiol.">
        <title>Environmental Evidence and Genomic Insight of Iron-oxidizing Bacteria Preference Towards More Corrosion Resistant Stainless Steel at Higher Salinities.</title>
        <authorList>
            <person name="Garrison C.E."/>
            <person name="Price K.A."/>
            <person name="Field E.K."/>
        </authorList>
    </citation>
    <scope>NUCLEOTIDE SEQUENCE [LARGE SCALE GENOMIC DNA]</scope>
    <source>
        <strain evidence="4 5">P3</strain>
    </source>
</reference>
<dbReference type="PROSITE" id="PS51833">
    <property type="entry name" value="HDOD"/>
    <property type="match status" value="1"/>
</dbReference>
<protein>
    <submittedName>
        <fullName evidence="4">HDOD domain-containing protein</fullName>
    </submittedName>
</protein>
<dbReference type="Pfam" id="PF00072">
    <property type="entry name" value="Response_reg"/>
    <property type="match status" value="1"/>
</dbReference>
<dbReference type="Pfam" id="PF08668">
    <property type="entry name" value="HDOD"/>
    <property type="match status" value="1"/>
</dbReference>
<accession>A0A5R9GJU7</accession>
<evidence type="ECO:0000313" key="4">
    <source>
        <dbReference type="EMBL" id="TLS66480.1"/>
    </source>
</evidence>
<dbReference type="SMART" id="SM00448">
    <property type="entry name" value="REC"/>
    <property type="match status" value="1"/>
</dbReference>
<dbReference type="AlphaFoldDB" id="A0A5R9GJU7"/>
<sequence length="411" mass="45593">MRRCRLGKIHILFVDDHPEVLNGLKRMCRSMRGQWEPSFANGGEQAISMMQADRFDVLVTDMRMPGVGGLEVLRSALSLQPEMVRIVLSGQYDTDDFIRSGWPAHRFLAKPCDADTLKGAINQVLVMRSLLDNQQLKGLIAGAERLPSLPGIYFDIEQELNREHASMQRVGEIISRDVGITAKVLQMANSPIFGCRRWIDNPEQAVVMLGADVIKALTLYIQACSAMPVPEGISLQRIFAHSLIVARLAREIAAEQGQPKSVCSEAFLAGMLQNIGSLVLLSSFPDTYLEIVARAEQQGRPVWELEREILGGNHAEIGGYLISLWGLSMPVVAAVAYHIHPSQCPYVEKPFALTAVHVANAIEKEPGINGAVINNEFDFEYLEQNGLLTSLASWQQLHQKIISANEERLCR</sequence>
<feature type="domain" description="HDOD" evidence="3">
    <location>
        <begin position="146"/>
        <end position="341"/>
    </location>
</feature>
<evidence type="ECO:0000259" key="3">
    <source>
        <dbReference type="PROSITE" id="PS51833"/>
    </source>
</evidence>
<feature type="domain" description="Response regulatory" evidence="2">
    <location>
        <begin position="10"/>
        <end position="125"/>
    </location>
</feature>
<dbReference type="PANTHER" id="PTHR33525">
    <property type="match status" value="1"/>
</dbReference>
<dbReference type="SUPFAM" id="SSF109604">
    <property type="entry name" value="HD-domain/PDEase-like"/>
    <property type="match status" value="1"/>
</dbReference>
<dbReference type="PANTHER" id="PTHR33525:SF3">
    <property type="entry name" value="RIBONUCLEASE Y"/>
    <property type="match status" value="1"/>
</dbReference>
<evidence type="ECO:0000259" key="2">
    <source>
        <dbReference type="PROSITE" id="PS50110"/>
    </source>
</evidence>
<dbReference type="Proteomes" id="UP000306585">
    <property type="component" value="Unassembled WGS sequence"/>
</dbReference>
<dbReference type="Gene3D" id="1.10.3210.10">
    <property type="entry name" value="Hypothetical protein af1432"/>
    <property type="match status" value="1"/>
</dbReference>
<keyword evidence="5" id="KW-1185">Reference proteome</keyword>
<dbReference type="Gene3D" id="3.40.50.2300">
    <property type="match status" value="1"/>
</dbReference>
<gene>
    <name evidence="4" type="ORF">FEF65_09935</name>
</gene>
<dbReference type="GO" id="GO:0000160">
    <property type="term" value="P:phosphorelay signal transduction system"/>
    <property type="evidence" value="ECO:0007669"/>
    <property type="project" value="InterPro"/>
</dbReference>
<dbReference type="InterPro" id="IPR013976">
    <property type="entry name" value="HDOD"/>
</dbReference>
<dbReference type="PIRSF" id="PIRSF036883">
    <property type="entry name" value="RR_HD-GYP_mod"/>
    <property type="match status" value="1"/>
</dbReference>
<feature type="modified residue" description="4-aspartylphosphate" evidence="1">
    <location>
        <position position="61"/>
    </location>
</feature>
<dbReference type="InterPro" id="IPR052340">
    <property type="entry name" value="RNase_Y/CdgJ"/>
</dbReference>
<dbReference type="InterPro" id="IPR001789">
    <property type="entry name" value="Sig_transdc_resp-reg_receiver"/>
</dbReference>